<proteinExistence type="predicted"/>
<evidence type="ECO:0000313" key="2">
    <source>
        <dbReference type="EMBL" id="JAD40664.1"/>
    </source>
</evidence>
<sequence length="23" mass="2705">MPLRQAPPRECQDRGGHRREGEE</sequence>
<reference evidence="2" key="2">
    <citation type="journal article" date="2015" name="Data Brief">
        <title>Shoot transcriptome of the giant reed, Arundo donax.</title>
        <authorList>
            <person name="Barrero R.A."/>
            <person name="Guerrero F.D."/>
            <person name="Moolhuijzen P."/>
            <person name="Goolsby J.A."/>
            <person name="Tidwell J."/>
            <person name="Bellgard S.E."/>
            <person name="Bellgard M.I."/>
        </authorList>
    </citation>
    <scope>NUCLEOTIDE SEQUENCE</scope>
    <source>
        <tissue evidence="2">Shoot tissue taken approximately 20 cm above the soil surface</tissue>
    </source>
</reference>
<name>A0A0A8ZMP4_ARUDO</name>
<feature type="region of interest" description="Disordered" evidence="1">
    <location>
        <begin position="1"/>
        <end position="23"/>
    </location>
</feature>
<feature type="compositionally biased region" description="Basic and acidic residues" evidence="1">
    <location>
        <begin position="10"/>
        <end position="23"/>
    </location>
</feature>
<organism evidence="2">
    <name type="scientific">Arundo donax</name>
    <name type="common">Giant reed</name>
    <name type="synonym">Donax arundinaceus</name>
    <dbReference type="NCBI Taxonomy" id="35708"/>
    <lineage>
        <taxon>Eukaryota</taxon>
        <taxon>Viridiplantae</taxon>
        <taxon>Streptophyta</taxon>
        <taxon>Embryophyta</taxon>
        <taxon>Tracheophyta</taxon>
        <taxon>Spermatophyta</taxon>
        <taxon>Magnoliopsida</taxon>
        <taxon>Liliopsida</taxon>
        <taxon>Poales</taxon>
        <taxon>Poaceae</taxon>
        <taxon>PACMAD clade</taxon>
        <taxon>Arundinoideae</taxon>
        <taxon>Arundineae</taxon>
        <taxon>Arundo</taxon>
    </lineage>
</organism>
<evidence type="ECO:0000256" key="1">
    <source>
        <dbReference type="SAM" id="MobiDB-lite"/>
    </source>
</evidence>
<dbReference type="EMBL" id="GBRH01257231">
    <property type="protein sequence ID" value="JAD40664.1"/>
    <property type="molecule type" value="Transcribed_RNA"/>
</dbReference>
<dbReference type="AlphaFoldDB" id="A0A0A8ZMP4"/>
<protein>
    <submittedName>
        <fullName evidence="2">Uncharacterized protein</fullName>
    </submittedName>
</protein>
<accession>A0A0A8ZMP4</accession>
<reference evidence="2" key="1">
    <citation type="submission" date="2014-09" db="EMBL/GenBank/DDBJ databases">
        <authorList>
            <person name="Magalhaes I.L.F."/>
            <person name="Oliveira U."/>
            <person name="Santos F.R."/>
            <person name="Vidigal T.H.D.A."/>
            <person name="Brescovit A.D."/>
            <person name="Santos A.J."/>
        </authorList>
    </citation>
    <scope>NUCLEOTIDE SEQUENCE</scope>
    <source>
        <tissue evidence="2">Shoot tissue taken approximately 20 cm above the soil surface</tissue>
    </source>
</reference>